<dbReference type="InterPro" id="IPR038506">
    <property type="entry name" value="GLE1-like_sf"/>
</dbReference>
<reference evidence="3 4" key="1">
    <citation type="journal article" date="2019" name="PLoS Pathog.">
        <title>Genome sequence of the bovine parasite Schistosoma bovis Tanzania.</title>
        <authorList>
            <person name="Oey H."/>
            <person name="Zakrzewski M."/>
            <person name="Gobert G."/>
            <person name="Gravermann K."/>
            <person name="Stoye J."/>
            <person name="Jones M."/>
            <person name="Mcmanus D."/>
            <person name="Krause L."/>
        </authorList>
    </citation>
    <scope>NUCLEOTIDE SEQUENCE [LARGE SCALE GENOMIC DNA]</scope>
    <source>
        <strain evidence="3 4">TAN1997</strain>
    </source>
</reference>
<evidence type="ECO:0000256" key="2">
    <source>
        <dbReference type="ARBA" id="ARBA00030897"/>
    </source>
</evidence>
<name>A0A430Q7F6_SCHBO</name>
<dbReference type="EMBL" id="QMKO01002396">
    <property type="protein sequence ID" value="RTG83648.1"/>
    <property type="molecule type" value="Genomic_DNA"/>
</dbReference>
<gene>
    <name evidence="3" type="ORF">DC041_0004174</name>
</gene>
<evidence type="ECO:0000313" key="3">
    <source>
        <dbReference type="EMBL" id="RTG83648.1"/>
    </source>
</evidence>
<dbReference type="STRING" id="6184.A0A430Q7F6"/>
<evidence type="ECO:0000256" key="1">
    <source>
        <dbReference type="ARBA" id="ARBA00024680"/>
    </source>
</evidence>
<sequence length="430" mass="48185">MSVDFETGYMFGIRDAWVSAVAKHNNAVRAYEKNVVRSQRSIARITDMLEESFTSLSLSVNSEGNEEASTNTCQTEINYTPAEIYPSTACMGYYGFSRRQANQDLLNDIINNIISIRIEVMNLRCQKLGSVLRPSDSLINEIEEIETRALTLMTSPSPIFDDCDGAMDYQMELIMKKLELQAKECLLACKTLASTGTPKTKQPQSTISVTSDVSLSENDSVFPTFGKARALLENYTNILYPSLWDSKFKMDALKIKQDITCACSQFEFFGRIFLACPALGLFSDPSGLNLIEEMFSTTDILSNWRGIARLFTALLLAHPPPHLGVSRHKLLNPSLLWRVITGIVNQEFIPCATAEVLHGILELGGFVFVNLYGNQAKRLFNTIGMIVNKSPVLRQSLPEIQLLSLLEKYESIDKMPDRIGFIDKSFWDSV</sequence>
<dbReference type="Proteomes" id="UP000290809">
    <property type="component" value="Unassembled WGS sequence"/>
</dbReference>
<keyword evidence="4" id="KW-1185">Reference proteome</keyword>
<dbReference type="AlphaFoldDB" id="A0A430Q7F6"/>
<accession>A0A430Q7F6</accession>
<evidence type="ECO:0000313" key="4">
    <source>
        <dbReference type="Proteomes" id="UP000290809"/>
    </source>
</evidence>
<proteinExistence type="predicted"/>
<dbReference type="GO" id="GO:0016973">
    <property type="term" value="P:poly(A)+ mRNA export from nucleus"/>
    <property type="evidence" value="ECO:0007669"/>
    <property type="project" value="InterPro"/>
</dbReference>
<comment type="caution">
    <text evidence="3">The sequence shown here is derived from an EMBL/GenBank/DDBJ whole genome shotgun (WGS) entry which is preliminary data.</text>
</comment>
<comment type="function">
    <text evidence="1">Required for the export of mRNAs containing poly(A) tails from the nucleus into the cytoplasm. May be involved in the terminal step of the mRNA transport through the nuclear pore complex (NPC).</text>
</comment>
<dbReference type="GO" id="GO:0005643">
    <property type="term" value="C:nuclear pore"/>
    <property type="evidence" value="ECO:0007669"/>
    <property type="project" value="InterPro"/>
</dbReference>
<dbReference type="Gene3D" id="1.25.40.510">
    <property type="entry name" value="GLE1-like"/>
    <property type="match status" value="1"/>
</dbReference>
<dbReference type="Pfam" id="PF07817">
    <property type="entry name" value="GLE1"/>
    <property type="match status" value="1"/>
</dbReference>
<dbReference type="InterPro" id="IPR012476">
    <property type="entry name" value="GLE1"/>
</dbReference>
<protein>
    <recommendedName>
        <fullName evidence="2">GLE1 RNA export mediator</fullName>
    </recommendedName>
</protein>
<organism evidence="3 4">
    <name type="scientific">Schistosoma bovis</name>
    <name type="common">Blood fluke</name>
    <dbReference type="NCBI Taxonomy" id="6184"/>
    <lineage>
        <taxon>Eukaryota</taxon>
        <taxon>Metazoa</taxon>
        <taxon>Spiralia</taxon>
        <taxon>Lophotrochozoa</taxon>
        <taxon>Platyhelminthes</taxon>
        <taxon>Trematoda</taxon>
        <taxon>Digenea</taxon>
        <taxon>Strigeidida</taxon>
        <taxon>Schistosomatoidea</taxon>
        <taxon>Schistosomatidae</taxon>
        <taxon>Schistosoma</taxon>
    </lineage>
</organism>